<feature type="transmembrane region" description="Helical" evidence="1">
    <location>
        <begin position="34"/>
        <end position="56"/>
    </location>
</feature>
<dbReference type="AlphaFoldDB" id="A0A7S4N6M4"/>
<sequence length="580" mass="65054">MGTGGRMCFAKKEIESGRVIGPSHPRRLRRIASLLLLAVAAAAVAFVTILFLLVLLRDLPGNIDALLLSCPRCPPEKVGGGGEDSQTTGVCDGGGGGKMIGSSWRNKLVWSFIRRNLLPDCESEPSAGGSPEGGPANVPCAEMTEEERLCRLCTEYREVRSKVRMERLVLSPVWWYRCKLQARNISLAPQRGIFAERPAQDRAGSNIWPGTKDVLRFDIIDRTQSTTNCLIPPPPPAVEIGEVRMEWRSWLYPVVDTHVSDVTFNVVIGTNKSGALGIPRPVVTVGTTPVDEALEMIPDPPEEEGTYPRIGIVNVTNVSVIFHTDPVRSVALGDHFGETDQVEIQPLNCSNADFDELLEKKKRIQFVKVDVPSDYFEALLDATTAASPVGIDQFYFNSVVESAIKSAIRHQLLREDDLRDFLEHLLEMSLALKREGLGKLNDGANFVDAFIMDGRKALDHWWNDFQNEWKDRNDRMGTILHKLEGNWGPLLHSIHFEPPNLDKCVDDFSKSLKQFKLKTADWKLISPKIADYWKKGWSEMEQSWAKKVAPHFDNIIVEVKDEMRKLQNVVKEKIEHAKNK</sequence>
<reference evidence="2" key="1">
    <citation type="submission" date="2021-01" db="EMBL/GenBank/DDBJ databases">
        <authorList>
            <person name="Corre E."/>
            <person name="Pelletier E."/>
            <person name="Niang G."/>
            <person name="Scheremetjew M."/>
            <person name="Finn R."/>
            <person name="Kale V."/>
            <person name="Holt S."/>
            <person name="Cochrane G."/>
            <person name="Meng A."/>
            <person name="Brown T."/>
            <person name="Cohen L."/>
        </authorList>
    </citation>
    <scope>NUCLEOTIDE SEQUENCE</scope>
    <source>
        <strain evidence="2">Isolate 1302-5</strain>
    </source>
</reference>
<keyword evidence="1" id="KW-1133">Transmembrane helix</keyword>
<gene>
    <name evidence="2" type="ORF">OAUR00152_LOCUS30549</name>
</gene>
<accession>A0A7S4N6M4</accession>
<keyword evidence="1" id="KW-0812">Transmembrane</keyword>
<name>A0A7S4N6M4_9STRA</name>
<organism evidence="2">
    <name type="scientific">Odontella aurita</name>
    <dbReference type="NCBI Taxonomy" id="265563"/>
    <lineage>
        <taxon>Eukaryota</taxon>
        <taxon>Sar</taxon>
        <taxon>Stramenopiles</taxon>
        <taxon>Ochrophyta</taxon>
        <taxon>Bacillariophyta</taxon>
        <taxon>Mediophyceae</taxon>
        <taxon>Biddulphiophycidae</taxon>
        <taxon>Eupodiscales</taxon>
        <taxon>Odontellaceae</taxon>
        <taxon>Odontella</taxon>
    </lineage>
</organism>
<proteinExistence type="predicted"/>
<keyword evidence="1" id="KW-0472">Membrane</keyword>
<evidence type="ECO:0000256" key="1">
    <source>
        <dbReference type="SAM" id="Phobius"/>
    </source>
</evidence>
<dbReference type="EMBL" id="HBKQ01044356">
    <property type="protein sequence ID" value="CAE2268619.1"/>
    <property type="molecule type" value="Transcribed_RNA"/>
</dbReference>
<evidence type="ECO:0000313" key="2">
    <source>
        <dbReference type="EMBL" id="CAE2268619.1"/>
    </source>
</evidence>
<protein>
    <submittedName>
        <fullName evidence="2">Uncharacterized protein</fullName>
    </submittedName>
</protein>